<dbReference type="AlphaFoldDB" id="A0A2H3C531"/>
<dbReference type="Proteomes" id="UP000218334">
    <property type="component" value="Unassembled WGS sequence"/>
</dbReference>
<evidence type="ECO:0000313" key="2">
    <source>
        <dbReference type="Proteomes" id="UP000218334"/>
    </source>
</evidence>
<protein>
    <submittedName>
        <fullName evidence="1">Uncharacterized protein</fullName>
    </submittedName>
</protein>
<organism evidence="1 2">
    <name type="scientific">Armillaria solidipes</name>
    <dbReference type="NCBI Taxonomy" id="1076256"/>
    <lineage>
        <taxon>Eukaryota</taxon>
        <taxon>Fungi</taxon>
        <taxon>Dikarya</taxon>
        <taxon>Basidiomycota</taxon>
        <taxon>Agaricomycotina</taxon>
        <taxon>Agaricomycetes</taxon>
        <taxon>Agaricomycetidae</taxon>
        <taxon>Agaricales</taxon>
        <taxon>Marasmiineae</taxon>
        <taxon>Physalacriaceae</taxon>
        <taxon>Armillaria</taxon>
    </lineage>
</organism>
<evidence type="ECO:0000313" key="1">
    <source>
        <dbReference type="EMBL" id="PBK71927.1"/>
    </source>
</evidence>
<accession>A0A2H3C531</accession>
<keyword evidence="2" id="KW-1185">Reference proteome</keyword>
<dbReference type="EMBL" id="KZ293423">
    <property type="protein sequence ID" value="PBK71927.1"/>
    <property type="molecule type" value="Genomic_DNA"/>
</dbReference>
<sequence>IRIIVIGNEGHDHLRILRNFATGLISQNHDLLMPAQFCEDIIFRFSPEIGAMMDELLGANSVGDVQALEVNCSCSRVQRSLLIRAT</sequence>
<feature type="non-terminal residue" evidence="1">
    <location>
        <position position="1"/>
    </location>
</feature>
<reference evidence="2" key="1">
    <citation type="journal article" date="2017" name="Nat. Ecol. Evol.">
        <title>Genome expansion and lineage-specific genetic innovations in the forest pathogenic fungi Armillaria.</title>
        <authorList>
            <person name="Sipos G."/>
            <person name="Prasanna A.N."/>
            <person name="Walter M.C."/>
            <person name="O'Connor E."/>
            <person name="Balint B."/>
            <person name="Krizsan K."/>
            <person name="Kiss B."/>
            <person name="Hess J."/>
            <person name="Varga T."/>
            <person name="Slot J."/>
            <person name="Riley R."/>
            <person name="Boka B."/>
            <person name="Rigling D."/>
            <person name="Barry K."/>
            <person name="Lee J."/>
            <person name="Mihaltcheva S."/>
            <person name="LaButti K."/>
            <person name="Lipzen A."/>
            <person name="Waldron R."/>
            <person name="Moloney N.M."/>
            <person name="Sperisen C."/>
            <person name="Kredics L."/>
            <person name="Vagvoelgyi C."/>
            <person name="Patrignani A."/>
            <person name="Fitzpatrick D."/>
            <person name="Nagy I."/>
            <person name="Doyle S."/>
            <person name="Anderson J.B."/>
            <person name="Grigoriev I.V."/>
            <person name="Gueldener U."/>
            <person name="Muensterkoetter M."/>
            <person name="Nagy L.G."/>
        </authorList>
    </citation>
    <scope>NUCLEOTIDE SEQUENCE [LARGE SCALE GENOMIC DNA]</scope>
    <source>
        <strain evidence="2">28-4</strain>
    </source>
</reference>
<proteinExistence type="predicted"/>
<gene>
    <name evidence="1" type="ORF">ARMSODRAFT_883514</name>
</gene>
<name>A0A2H3C531_9AGAR</name>
<dbReference type="STRING" id="1076256.A0A2H3C531"/>